<evidence type="ECO:0000313" key="2">
    <source>
        <dbReference type="Proteomes" id="UP000468928"/>
    </source>
</evidence>
<reference evidence="1 2" key="1">
    <citation type="submission" date="2020-01" db="EMBL/GenBank/DDBJ databases">
        <title>Genetics and antimicrobial susceptibilities of Nocardia species isolated from the soil; a comparison with species isolated from humans.</title>
        <authorList>
            <person name="Carrasco G."/>
            <person name="Monzon S."/>
            <person name="Sansegundo M."/>
            <person name="Garcia E."/>
            <person name="Garrido N."/>
            <person name="Medina M.J."/>
            <person name="Villalon P."/>
            <person name="Ramirez-Arocha A.C."/>
            <person name="Jimenez P."/>
            <person name="Cuesta I."/>
            <person name="Valdezate S."/>
        </authorList>
    </citation>
    <scope>NUCLEOTIDE SEQUENCE [LARGE SCALE GENOMIC DNA]</scope>
    <source>
        <strain evidence="1 2">CNM20110639</strain>
    </source>
</reference>
<gene>
    <name evidence="1" type="ORF">GV789_06810</name>
</gene>
<organism evidence="1 2">
    <name type="scientific">Nocardia cyriacigeorgica</name>
    <dbReference type="NCBI Taxonomy" id="135487"/>
    <lineage>
        <taxon>Bacteria</taxon>
        <taxon>Bacillati</taxon>
        <taxon>Actinomycetota</taxon>
        <taxon>Actinomycetes</taxon>
        <taxon>Mycobacteriales</taxon>
        <taxon>Nocardiaceae</taxon>
        <taxon>Nocardia</taxon>
    </lineage>
</organism>
<dbReference type="EMBL" id="JAAGUZ010000013">
    <property type="protein sequence ID" value="NEW44169.1"/>
    <property type="molecule type" value="Genomic_DNA"/>
</dbReference>
<dbReference type="AlphaFoldDB" id="A0A6P1D3R4"/>
<protein>
    <submittedName>
        <fullName evidence="1">Uncharacterized protein</fullName>
    </submittedName>
</protein>
<evidence type="ECO:0000313" key="1">
    <source>
        <dbReference type="EMBL" id="NEW44169.1"/>
    </source>
</evidence>
<dbReference type="Proteomes" id="UP000468928">
    <property type="component" value="Unassembled WGS sequence"/>
</dbReference>
<proteinExistence type="predicted"/>
<name>A0A6P1D3R4_9NOCA</name>
<feature type="non-terminal residue" evidence="1">
    <location>
        <position position="1"/>
    </location>
</feature>
<dbReference type="RefSeq" id="WP_163828542.1">
    <property type="nucleotide sequence ID" value="NZ_JAAGUZ010000013.1"/>
</dbReference>
<sequence length="59" mass="6911">DHHHHQRDAEVQIFEVAETLRTLRPQGLFPVRQKLLAYGRQIYLAVRRPLRGEPVGANR</sequence>
<comment type="caution">
    <text evidence="1">The sequence shown here is derived from an EMBL/GenBank/DDBJ whole genome shotgun (WGS) entry which is preliminary data.</text>
</comment>
<accession>A0A6P1D3R4</accession>